<organism evidence="1">
    <name type="scientific">Timema cristinae</name>
    <name type="common">Walking stick</name>
    <dbReference type="NCBI Taxonomy" id="61476"/>
    <lineage>
        <taxon>Eukaryota</taxon>
        <taxon>Metazoa</taxon>
        <taxon>Ecdysozoa</taxon>
        <taxon>Arthropoda</taxon>
        <taxon>Hexapoda</taxon>
        <taxon>Insecta</taxon>
        <taxon>Pterygota</taxon>
        <taxon>Neoptera</taxon>
        <taxon>Polyneoptera</taxon>
        <taxon>Phasmatodea</taxon>
        <taxon>Timematodea</taxon>
        <taxon>Timematoidea</taxon>
        <taxon>Timematidae</taxon>
        <taxon>Timema</taxon>
    </lineage>
</organism>
<proteinExistence type="predicted"/>
<reference evidence="1" key="1">
    <citation type="submission" date="2020-11" db="EMBL/GenBank/DDBJ databases">
        <authorList>
            <person name="Tran Van P."/>
        </authorList>
    </citation>
    <scope>NUCLEOTIDE SEQUENCE</scope>
</reference>
<name>A0A7R9D0Y8_TIMCR</name>
<dbReference type="PANTHER" id="PTHR14187:SF46">
    <property type="entry name" value="HEAT SHOCK 70 KDA PROTEIN 12A"/>
    <property type="match status" value="1"/>
</dbReference>
<dbReference type="EMBL" id="OC319354">
    <property type="protein sequence ID" value="CAD7405148.1"/>
    <property type="molecule type" value="Genomic_DNA"/>
</dbReference>
<evidence type="ECO:0000313" key="1">
    <source>
        <dbReference type="EMBL" id="CAD7405148.1"/>
    </source>
</evidence>
<dbReference type="InterPro" id="IPR043129">
    <property type="entry name" value="ATPase_NBD"/>
</dbReference>
<dbReference type="SUPFAM" id="SSF53067">
    <property type="entry name" value="Actin-like ATPase domain"/>
    <property type="match status" value="2"/>
</dbReference>
<dbReference type="PANTHER" id="PTHR14187">
    <property type="entry name" value="ALPHA KINASE/ELONGATION FACTOR 2 KINASE"/>
    <property type="match status" value="1"/>
</dbReference>
<dbReference type="AlphaFoldDB" id="A0A7R9D0Y8"/>
<protein>
    <submittedName>
        <fullName evidence="1">Uncharacterized protein</fullName>
    </submittedName>
</protein>
<gene>
    <name evidence="1" type="ORF">TCEB3V08_LOCUS7853</name>
</gene>
<sequence length="502" mass="56187">MTGVRAANGEVLPVLTVFAHALRHLKNQVLRELSDQAGSRVDPREVRWVVTVPAMWRQPAKQLVREAAYQAGLCDSYSPESLLIALEPEVASICCRKLRLNQLIPERPPEQDWRVIRTSSSTFGLPFDEPVGNEMVLEHICEGASSLYNQGHWGLGPLDEPLVFSLVLFWWLTPGTRYMVVDCGGGTVDITVHELSEHLGTLRELHKATGGPCGSMGVDHEFETLLQKMFGEDFILQFRLRHPAAYVELILSFEARKRSASPHRNSSYNIFPPFAFIDYFRKSQNKEHISDVLNSPRVEGIQYLFLVGGFAESQVLQHEVRKAFNERAKVIIPQGVSLTILRGAVQFGLDPSVVQVRRSKQTYGVGVLKRFVHGVHPTEKMVTKDDVKWCSDVLDKFVTVNQPIRIGENVTRRYTPALASQMSIVINIYCADSAEVEFTTDPGVRQCGTLKLDLPYQLSDGASVRREIQTRMVFGGTEVKASALDISSGLCVNVELDFLAEH</sequence>
<accession>A0A7R9D0Y8</accession>
<dbReference type="Gene3D" id="3.30.420.40">
    <property type="match status" value="1"/>
</dbReference>